<reference evidence="2 3" key="1">
    <citation type="submission" date="2018-07" db="EMBL/GenBank/DDBJ databases">
        <title>Genomic Encyclopedia of Type Strains, Phase IV (KMG-IV): sequencing the most valuable type-strain genomes for metagenomic binning, comparative biology and taxonomic classification.</title>
        <authorList>
            <person name="Goeker M."/>
        </authorList>
    </citation>
    <scope>NUCLEOTIDE SEQUENCE [LARGE SCALE GENOMIC DNA]</scope>
    <source>
        <strain evidence="2 3">DSM 21352</strain>
    </source>
</reference>
<dbReference type="PANTHER" id="PTHR42714:SF7">
    <property type="entry name" value="G DOMAIN-CONTAINING PROTEIN"/>
    <property type="match status" value="1"/>
</dbReference>
<sequence length="494" mass="51681">MTAAMPPSTALDRAAGTGPDAPPLRIAVVGHTNVGKTSLLRTLTRRVDFGEVSDRPGTTRHVEQVDLRIDGTPVVRFHDTPGLEDAVTLLAHVSQLPGDSRPARIRAFLQGPEAQAAFEQEAKVLRLLLDADAAFLVIDTREPVLPKYRDEVELLGACARPVLPVLNFIAHGASREPQWRAMLSDAGLHAVVRFDAAAPFTGAERDLYHDLGTLLPARREALRAVAAHLLAEAAARHAGACHAVAGTLVSCAALQRVVPTAQLADPQRRAAEVEALRATLQDEVRGNTAALLRLYGFRSGDAAEPPLPQLEGLEGMDLFNPELLRQAGLRLGQGAAVGAVLGAAADLAVGGLSLGAGALLGGTVGGALAQGLGPLGRRLAGRLRGQQALTVEDTVLYVLAERQLALVRALEARGHGAVGTAAVDTATAAVSPERSDALRAAVQATRVARAHPEWRPTDARRAVVSSARDEAVERVAAHLVQAAGPVAESRAAPF</sequence>
<dbReference type="Proteomes" id="UP000255265">
    <property type="component" value="Unassembled WGS sequence"/>
</dbReference>
<dbReference type="AlphaFoldDB" id="A0A370F5L5"/>
<dbReference type="Pfam" id="PF11981">
    <property type="entry name" value="DUF3482"/>
    <property type="match status" value="1"/>
</dbReference>
<name>A0A370F5L5_9BURK</name>
<dbReference type="InterPro" id="IPR021871">
    <property type="entry name" value="DUF3482"/>
</dbReference>
<evidence type="ECO:0000259" key="1">
    <source>
        <dbReference type="Pfam" id="PF01926"/>
    </source>
</evidence>
<evidence type="ECO:0000313" key="3">
    <source>
        <dbReference type="Proteomes" id="UP000255265"/>
    </source>
</evidence>
<dbReference type="STRING" id="433924.NS331_04005"/>
<dbReference type="InterPro" id="IPR006073">
    <property type="entry name" value="GTP-bd"/>
</dbReference>
<gene>
    <name evidence="2" type="ORF">DFR41_1138</name>
</gene>
<dbReference type="Gene3D" id="3.40.50.300">
    <property type="entry name" value="P-loop containing nucleotide triphosphate hydrolases"/>
    <property type="match status" value="1"/>
</dbReference>
<dbReference type="GO" id="GO:0005829">
    <property type="term" value="C:cytosol"/>
    <property type="evidence" value="ECO:0007669"/>
    <property type="project" value="TreeGrafter"/>
</dbReference>
<comment type="caution">
    <text evidence="2">The sequence shown here is derived from an EMBL/GenBank/DDBJ whole genome shotgun (WGS) entry which is preliminary data.</text>
</comment>
<dbReference type="GO" id="GO:0030488">
    <property type="term" value="P:tRNA methylation"/>
    <property type="evidence" value="ECO:0007669"/>
    <property type="project" value="TreeGrafter"/>
</dbReference>
<dbReference type="GO" id="GO:0002098">
    <property type="term" value="P:tRNA wobble uridine modification"/>
    <property type="evidence" value="ECO:0007669"/>
    <property type="project" value="TreeGrafter"/>
</dbReference>
<dbReference type="Pfam" id="PF01926">
    <property type="entry name" value="MMR_HSR1"/>
    <property type="match status" value="1"/>
</dbReference>
<accession>A0A370F5L5</accession>
<feature type="domain" description="G" evidence="1">
    <location>
        <begin position="25"/>
        <end position="167"/>
    </location>
</feature>
<organism evidence="2 3">
    <name type="scientific">Pseudacidovorax intermedius</name>
    <dbReference type="NCBI Taxonomy" id="433924"/>
    <lineage>
        <taxon>Bacteria</taxon>
        <taxon>Pseudomonadati</taxon>
        <taxon>Pseudomonadota</taxon>
        <taxon>Betaproteobacteria</taxon>
        <taxon>Burkholderiales</taxon>
        <taxon>Comamonadaceae</taxon>
        <taxon>Pseudacidovorax</taxon>
    </lineage>
</organism>
<dbReference type="GO" id="GO:0005525">
    <property type="term" value="F:GTP binding"/>
    <property type="evidence" value="ECO:0007669"/>
    <property type="project" value="InterPro"/>
</dbReference>
<dbReference type="InterPro" id="IPR027417">
    <property type="entry name" value="P-loop_NTPase"/>
</dbReference>
<keyword evidence="3" id="KW-1185">Reference proteome</keyword>
<proteinExistence type="predicted"/>
<dbReference type="SUPFAM" id="SSF52540">
    <property type="entry name" value="P-loop containing nucleoside triphosphate hydrolases"/>
    <property type="match status" value="1"/>
</dbReference>
<dbReference type="RefSeq" id="WP_244917856.1">
    <property type="nucleotide sequence ID" value="NZ_QQAV01000013.1"/>
</dbReference>
<evidence type="ECO:0000313" key="2">
    <source>
        <dbReference type="EMBL" id="RDI19026.1"/>
    </source>
</evidence>
<dbReference type="EMBL" id="QQAV01000013">
    <property type="protein sequence ID" value="RDI19026.1"/>
    <property type="molecule type" value="Genomic_DNA"/>
</dbReference>
<dbReference type="PANTHER" id="PTHR42714">
    <property type="entry name" value="TRNA MODIFICATION GTPASE GTPBP3"/>
    <property type="match status" value="1"/>
</dbReference>
<protein>
    <submittedName>
        <fullName evidence="2">Small GTP-binding protein</fullName>
    </submittedName>
</protein>